<dbReference type="GO" id="GO:0070043">
    <property type="term" value="F:rRNA (guanine-N7-)-methyltransferase activity"/>
    <property type="evidence" value="ECO:0007669"/>
    <property type="project" value="UniProtKB-UniRule"/>
</dbReference>
<dbReference type="InterPro" id="IPR029063">
    <property type="entry name" value="SAM-dependent_MTases_sf"/>
</dbReference>
<reference evidence="7 8" key="2">
    <citation type="journal article" date="2012" name="Stand. Genomic Sci.">
        <title>Complete genome sequence of Thauera aminoaromatica strain MZ1T.</title>
        <authorList>
            <person name="Jiang K."/>
            <person name="Sanseverino J."/>
            <person name="Chauhan A."/>
            <person name="Lucas S."/>
            <person name="Copeland A."/>
            <person name="Lapidus A."/>
            <person name="Del Rio T.G."/>
            <person name="Dalin E."/>
            <person name="Tice H."/>
            <person name="Bruce D."/>
            <person name="Goodwin L."/>
            <person name="Pitluck S."/>
            <person name="Sims D."/>
            <person name="Brettin T."/>
            <person name="Detter J.C."/>
            <person name="Han C."/>
            <person name="Chang Y.J."/>
            <person name="Larimer F."/>
            <person name="Land M."/>
            <person name="Hauser L."/>
            <person name="Kyrpides N.C."/>
            <person name="Mikhailova N."/>
            <person name="Moser S."/>
            <person name="Jegier P."/>
            <person name="Close D."/>
            <person name="Debruyn J.M."/>
            <person name="Wang Y."/>
            <person name="Layton A.C."/>
            <person name="Allen M.S."/>
            <person name="Sayler G.S."/>
        </authorList>
    </citation>
    <scope>NUCLEOTIDE SEQUENCE [LARGE SCALE GENOMIC DNA]</scope>
    <source>
        <strain evidence="7 8">MZ1T</strain>
    </source>
</reference>
<reference evidence="8" key="1">
    <citation type="submission" date="2009-05" db="EMBL/GenBank/DDBJ databases">
        <title>Complete sequence of chromosome of Thauera sp. MZ1T.</title>
        <authorList>
            <consortium name="US DOE Joint Genome Institute"/>
            <person name="Lucas S."/>
            <person name="Copeland A."/>
            <person name="Lapidus A."/>
            <person name="Glavina del Rio T."/>
            <person name="Dalin E."/>
            <person name="Tice H."/>
            <person name="Bruce D."/>
            <person name="Goodwin L."/>
            <person name="Pitluck S."/>
            <person name="Sims D."/>
            <person name="Brettin T."/>
            <person name="Detter J.C."/>
            <person name="Han C."/>
            <person name="Larimer F."/>
            <person name="Land M."/>
            <person name="Hauser L."/>
            <person name="Kyrpides N."/>
            <person name="Mikhailova N."/>
            <person name="Sayler G.S."/>
        </authorList>
    </citation>
    <scope>NUCLEOTIDE SEQUENCE [LARGE SCALE GENOMIC DNA]</scope>
    <source>
        <strain evidence="8">MZ1T</strain>
    </source>
</reference>
<comment type="caution">
    <text evidence="6">Lacks conserved residue(s) required for the propagation of feature annotation.</text>
</comment>
<keyword evidence="2 6" id="KW-0698">rRNA processing</keyword>
<comment type="catalytic activity">
    <reaction evidence="6">
        <text>guanosine(527) in 16S rRNA + S-adenosyl-L-methionine = N(7)-methylguanosine(527) in 16S rRNA + S-adenosyl-L-homocysteine</text>
        <dbReference type="Rhea" id="RHEA:42732"/>
        <dbReference type="Rhea" id="RHEA-COMP:10209"/>
        <dbReference type="Rhea" id="RHEA-COMP:10210"/>
        <dbReference type="ChEBI" id="CHEBI:57856"/>
        <dbReference type="ChEBI" id="CHEBI:59789"/>
        <dbReference type="ChEBI" id="CHEBI:74269"/>
        <dbReference type="ChEBI" id="CHEBI:74480"/>
        <dbReference type="EC" id="2.1.1.170"/>
    </reaction>
</comment>
<comment type="similarity">
    <text evidence="6">Belongs to the methyltransferase superfamily. RNA methyltransferase RsmG family.</text>
</comment>
<dbReference type="NCBIfam" id="TIGR00138">
    <property type="entry name" value="rsmG_gidB"/>
    <property type="match status" value="1"/>
</dbReference>
<evidence type="ECO:0000256" key="4">
    <source>
        <dbReference type="ARBA" id="ARBA00022679"/>
    </source>
</evidence>
<evidence type="ECO:0000256" key="6">
    <source>
        <dbReference type="HAMAP-Rule" id="MF_00074"/>
    </source>
</evidence>
<dbReference type="KEGG" id="tmz:Tmz1t_0205"/>
<keyword evidence="5 6" id="KW-0949">S-adenosyl-L-methionine</keyword>
<comment type="subcellular location">
    <subcellularLocation>
        <location evidence="6">Cytoplasm</location>
    </subcellularLocation>
</comment>
<feature type="binding site" evidence="6">
    <location>
        <position position="109"/>
    </location>
    <ligand>
        <name>S-adenosyl-L-methionine</name>
        <dbReference type="ChEBI" id="CHEBI:59789"/>
    </ligand>
</feature>
<dbReference type="EMBL" id="CP001281">
    <property type="protein sequence ID" value="ACK53000.1"/>
    <property type="molecule type" value="Genomic_DNA"/>
</dbReference>
<keyword evidence="8" id="KW-1185">Reference proteome</keyword>
<dbReference type="Gene3D" id="3.40.50.150">
    <property type="entry name" value="Vaccinia Virus protein VP39"/>
    <property type="match status" value="1"/>
</dbReference>
<protein>
    <recommendedName>
        <fullName evidence="6">Ribosomal RNA small subunit methyltransferase G</fullName>
        <ecNumber evidence="6">2.1.1.170</ecNumber>
    </recommendedName>
    <alternativeName>
        <fullName evidence="6">16S rRNA 7-methylguanosine methyltransferase</fullName>
        <shortName evidence="6">16S rRNA m7G methyltransferase</shortName>
    </alternativeName>
</protein>
<dbReference type="EC" id="2.1.1.170" evidence="6"/>
<dbReference type="Pfam" id="PF02527">
    <property type="entry name" value="GidB"/>
    <property type="match status" value="1"/>
</dbReference>
<dbReference type="PANTHER" id="PTHR31760">
    <property type="entry name" value="S-ADENOSYL-L-METHIONINE-DEPENDENT METHYLTRANSFERASES SUPERFAMILY PROTEIN"/>
    <property type="match status" value="1"/>
</dbReference>
<dbReference type="GO" id="GO:0005829">
    <property type="term" value="C:cytosol"/>
    <property type="evidence" value="ECO:0007669"/>
    <property type="project" value="TreeGrafter"/>
</dbReference>
<dbReference type="STRING" id="85643.Tmz1t_0205"/>
<proteinExistence type="inferred from homology"/>
<gene>
    <name evidence="6" type="primary">rsmG</name>
    <name evidence="7" type="ordered locus">Tmz1t_0205</name>
</gene>
<keyword evidence="4 6" id="KW-0808">Transferase</keyword>
<feature type="binding site" evidence="6">
    <location>
        <position position="104"/>
    </location>
    <ligand>
        <name>S-adenosyl-L-methionine</name>
        <dbReference type="ChEBI" id="CHEBI:59789"/>
    </ligand>
</feature>
<dbReference type="PANTHER" id="PTHR31760:SF0">
    <property type="entry name" value="S-ADENOSYL-L-METHIONINE-DEPENDENT METHYLTRANSFERASES SUPERFAMILY PROTEIN"/>
    <property type="match status" value="1"/>
</dbReference>
<accession>C4ZL42</accession>
<evidence type="ECO:0000313" key="7">
    <source>
        <dbReference type="EMBL" id="ACK53000.1"/>
    </source>
</evidence>
<dbReference type="InterPro" id="IPR003682">
    <property type="entry name" value="rRNA_ssu_MeTfrase_G"/>
</dbReference>
<dbReference type="HOGENOM" id="CLU_065341_2_0_4"/>
<evidence type="ECO:0000256" key="2">
    <source>
        <dbReference type="ARBA" id="ARBA00022552"/>
    </source>
</evidence>
<dbReference type="eggNOG" id="COG0357">
    <property type="taxonomic scope" value="Bacteria"/>
</dbReference>
<feature type="binding site" evidence="6">
    <location>
        <position position="174"/>
    </location>
    <ligand>
        <name>S-adenosyl-L-methionine</name>
        <dbReference type="ChEBI" id="CHEBI:59789"/>
    </ligand>
</feature>
<name>C4ZL42_THASP</name>
<dbReference type="HAMAP" id="MF_00074">
    <property type="entry name" value="16SrRNA_methyltr_G"/>
    <property type="match status" value="1"/>
</dbReference>
<dbReference type="SUPFAM" id="SSF53335">
    <property type="entry name" value="S-adenosyl-L-methionine-dependent methyltransferases"/>
    <property type="match status" value="1"/>
</dbReference>
<keyword evidence="3 6" id="KW-0489">Methyltransferase</keyword>
<evidence type="ECO:0000313" key="8">
    <source>
        <dbReference type="Proteomes" id="UP000002186"/>
    </source>
</evidence>
<dbReference type="AlphaFoldDB" id="C4ZL42"/>
<dbReference type="Proteomes" id="UP000002186">
    <property type="component" value="Chromosome"/>
</dbReference>
<organism evidence="7 8">
    <name type="scientific">Thauera aminoaromatica</name>
    <dbReference type="NCBI Taxonomy" id="164330"/>
    <lineage>
        <taxon>Bacteria</taxon>
        <taxon>Pseudomonadati</taxon>
        <taxon>Pseudomonadota</taxon>
        <taxon>Betaproteobacteria</taxon>
        <taxon>Rhodocyclales</taxon>
        <taxon>Zoogloeaceae</taxon>
        <taxon>Thauera</taxon>
    </lineage>
</organism>
<dbReference type="PIRSF" id="PIRSF003078">
    <property type="entry name" value="GidB"/>
    <property type="match status" value="1"/>
</dbReference>
<evidence type="ECO:0000256" key="5">
    <source>
        <dbReference type="ARBA" id="ARBA00022691"/>
    </source>
</evidence>
<comment type="function">
    <text evidence="6">Specifically methylates the N7 position of guanine in position 527 of 16S rRNA.</text>
</comment>
<keyword evidence="1 6" id="KW-0963">Cytoplasm</keyword>
<feature type="binding site" evidence="6">
    <location>
        <begin position="155"/>
        <end position="156"/>
    </location>
    <ligand>
        <name>S-adenosyl-L-methionine</name>
        <dbReference type="ChEBI" id="CHEBI:59789"/>
    </ligand>
</feature>
<evidence type="ECO:0000256" key="1">
    <source>
        <dbReference type="ARBA" id="ARBA00022490"/>
    </source>
</evidence>
<evidence type="ECO:0000256" key="3">
    <source>
        <dbReference type="ARBA" id="ARBA00022603"/>
    </source>
</evidence>
<sequence length="240" mass="25326">MAAGRQAHSFHGEELASRRERIAVSGRLQPYAARLADGIAALGLALPQETIDRLLAFGELLLKWNKVYNLTAIRSPQELITHHLLDSLAVLPQLEAVNRLADIGSGGGLPGVVLAIVRPGLVVSSIETVGKKASFQQQAKIELGLDNFSVLNQRVEQVRPQSLPGGAPEGAISRAFSSLADFVALSGHLVAEGGALYAMKGVNPVDEIAALPAGWAVAETHALTVPGLGAERHLLVIRRA</sequence>